<keyword evidence="1" id="KW-0540">Nuclease</keyword>
<dbReference type="GO" id="GO:0004519">
    <property type="term" value="F:endonuclease activity"/>
    <property type="evidence" value="ECO:0007669"/>
    <property type="project" value="UniProtKB-KW"/>
</dbReference>
<evidence type="ECO:0000313" key="1">
    <source>
        <dbReference type="EMBL" id="MDR7361965.1"/>
    </source>
</evidence>
<keyword evidence="1" id="KW-0255">Endonuclease</keyword>
<accession>A0ABU2BTL3</accession>
<keyword evidence="1" id="KW-0378">Hydrolase</keyword>
<reference evidence="1 2" key="1">
    <citation type="submission" date="2023-07" db="EMBL/GenBank/DDBJ databases">
        <title>Sequencing the genomes of 1000 actinobacteria strains.</title>
        <authorList>
            <person name="Klenk H.-P."/>
        </authorList>
    </citation>
    <scope>NUCLEOTIDE SEQUENCE [LARGE SCALE GENOMIC DNA]</scope>
    <source>
        <strain evidence="1 2">DSM 19426</strain>
    </source>
</reference>
<evidence type="ECO:0000313" key="2">
    <source>
        <dbReference type="Proteomes" id="UP001183648"/>
    </source>
</evidence>
<dbReference type="RefSeq" id="WP_310300749.1">
    <property type="nucleotide sequence ID" value="NZ_BAAAPS010000008.1"/>
</dbReference>
<dbReference type="SUPFAM" id="SSF52980">
    <property type="entry name" value="Restriction endonuclease-like"/>
    <property type="match status" value="1"/>
</dbReference>
<sequence>MDPGQALAQLGGVATSRELLRLTTRRRLRTALDRGEVVRLTRDAYALPTADEGLRAAARVSGVASHLSAAAHHGWKVLQQPGLPHVVVPRDRKVRSSRGMHLRYRDLAPEEVRRPGVTEPLRTVLDCARDLSWDDALAVADSALRSGEVDPQRLVEAAAGLRGPGSVQARRVARCADGRAHNPFESALRAICLDVDGLEVEPQREVQLLGLTIHPDLVCVEHRLIIEADSFAWHSSSSALLSDCERYTLAAVGDWRVARFGYTHVRTQRDWTQDLLTRLVRPSGPARRPGPTDAAA</sequence>
<proteinExistence type="predicted"/>
<dbReference type="EMBL" id="JAVDYG010000001">
    <property type="protein sequence ID" value="MDR7361965.1"/>
    <property type="molecule type" value="Genomic_DNA"/>
</dbReference>
<gene>
    <name evidence="1" type="ORF">J2S63_001518</name>
</gene>
<dbReference type="Proteomes" id="UP001183648">
    <property type="component" value="Unassembled WGS sequence"/>
</dbReference>
<dbReference type="InterPro" id="IPR011335">
    <property type="entry name" value="Restrct_endonuc-II-like"/>
</dbReference>
<organism evidence="1 2">
    <name type="scientific">Nocardioides marmoribigeumensis</name>
    <dbReference type="NCBI Taxonomy" id="433649"/>
    <lineage>
        <taxon>Bacteria</taxon>
        <taxon>Bacillati</taxon>
        <taxon>Actinomycetota</taxon>
        <taxon>Actinomycetes</taxon>
        <taxon>Propionibacteriales</taxon>
        <taxon>Nocardioidaceae</taxon>
        <taxon>Nocardioides</taxon>
    </lineage>
</organism>
<keyword evidence="2" id="KW-1185">Reference proteome</keyword>
<protein>
    <submittedName>
        <fullName evidence="1">Very-short-patch-repair endonuclease</fullName>
    </submittedName>
</protein>
<comment type="caution">
    <text evidence="1">The sequence shown here is derived from an EMBL/GenBank/DDBJ whole genome shotgun (WGS) entry which is preliminary data.</text>
</comment>
<name>A0ABU2BTL3_9ACTN</name>